<keyword evidence="3" id="KW-1185">Reference proteome</keyword>
<dbReference type="Pfam" id="PF13946">
    <property type="entry name" value="DUF4214"/>
    <property type="match status" value="1"/>
</dbReference>
<dbReference type="EMBL" id="JACTVA010000017">
    <property type="protein sequence ID" value="MBC9207405.1"/>
    <property type="molecule type" value="Genomic_DNA"/>
</dbReference>
<sequence length="98" mass="10808">MHTGLDEQAVVIAVVNSQEFQQRTAQLNNAAYVDVLYQDVLHRDADASERDWHVAALDACAGRDRVAFGFLASDEAATYRDAQIYTGNVALPSDFYLA</sequence>
<evidence type="ECO:0000313" key="2">
    <source>
        <dbReference type="EMBL" id="MBC9207405.1"/>
    </source>
</evidence>
<dbReference type="InterPro" id="IPR025282">
    <property type="entry name" value="DUF4214"/>
</dbReference>
<protein>
    <submittedName>
        <fullName evidence="2">DUF4214 domain-containing protein</fullName>
    </submittedName>
</protein>
<organism evidence="2 3">
    <name type="scientific">Teichococcus aerophilus</name>
    <dbReference type="NCBI Taxonomy" id="1224513"/>
    <lineage>
        <taxon>Bacteria</taxon>
        <taxon>Pseudomonadati</taxon>
        <taxon>Pseudomonadota</taxon>
        <taxon>Alphaproteobacteria</taxon>
        <taxon>Acetobacterales</taxon>
        <taxon>Roseomonadaceae</taxon>
        <taxon>Roseomonas</taxon>
    </lineage>
</organism>
<gene>
    <name evidence="2" type="ORF">IBL26_11205</name>
</gene>
<proteinExistence type="predicted"/>
<evidence type="ECO:0000259" key="1">
    <source>
        <dbReference type="Pfam" id="PF13946"/>
    </source>
</evidence>
<accession>A0ABR7RLF0</accession>
<dbReference type="InterPro" id="IPR038255">
    <property type="entry name" value="PBS_linker_sf"/>
</dbReference>
<name>A0ABR7RLF0_9PROT</name>
<evidence type="ECO:0000313" key="3">
    <source>
        <dbReference type="Proteomes" id="UP000626026"/>
    </source>
</evidence>
<dbReference type="Gene3D" id="1.10.3130.20">
    <property type="entry name" value="Phycobilisome linker domain"/>
    <property type="match status" value="1"/>
</dbReference>
<dbReference type="Proteomes" id="UP000626026">
    <property type="component" value="Unassembled WGS sequence"/>
</dbReference>
<reference evidence="2 3" key="1">
    <citation type="journal article" date="2013" name="Int. J. Syst. Evol. Microbiol.">
        <title>Roseomonas aerophila sp. nov., isolated from air.</title>
        <authorList>
            <person name="Kim S.J."/>
            <person name="Weon H.Y."/>
            <person name="Ahn J.H."/>
            <person name="Hong S.B."/>
            <person name="Seok S.J."/>
            <person name="Whang K.S."/>
            <person name="Kwon S.W."/>
        </authorList>
    </citation>
    <scope>NUCLEOTIDE SEQUENCE [LARGE SCALE GENOMIC DNA]</scope>
    <source>
        <strain evidence="2 3">NBRC 108923</strain>
    </source>
</reference>
<comment type="caution">
    <text evidence="2">The sequence shown here is derived from an EMBL/GenBank/DDBJ whole genome shotgun (WGS) entry which is preliminary data.</text>
</comment>
<feature type="domain" description="DUF4214" evidence="1">
    <location>
        <begin position="14"/>
        <end position="77"/>
    </location>
</feature>